<proteinExistence type="predicted"/>
<dbReference type="KEGG" id="ruj:E5Z56_01535"/>
<keyword evidence="2" id="KW-1185">Reference proteome</keyword>
<evidence type="ECO:0000313" key="1">
    <source>
        <dbReference type="EMBL" id="QCT06130.1"/>
    </source>
</evidence>
<dbReference type="RefSeq" id="WP_138156222.1">
    <property type="nucleotide sequence ID" value="NZ_CP039381.1"/>
</dbReference>
<dbReference type="EMBL" id="CP039381">
    <property type="protein sequence ID" value="QCT06130.1"/>
    <property type="molecule type" value="Genomic_DNA"/>
</dbReference>
<protein>
    <submittedName>
        <fullName evidence="1">Uncharacterized protein</fullName>
    </submittedName>
</protein>
<accession>A0A4P8XVZ9</accession>
<gene>
    <name evidence="1" type="ORF">E5Z56_01535</name>
</gene>
<dbReference type="AlphaFoldDB" id="A0A4P8XVZ9"/>
<name>A0A4P8XVZ9_9FIRM</name>
<sequence>MKGVKVIHKLLGEGSVVSLNNDMLTVQFPEKEMTFIFPDCFQSVLSTEDKDMSAFVKMAINNRALEKKLLEKKGLKRRVYETRKEVPRWNTATKPKQSVAKKEPISKVNSVKENRTSINRTIPKPSERQVNSIPRKVPTKSVERKPIKKNDFNKYSKNLVRYKGINCFLYLGEIKNDTIVINPIELKDNKELCQYVYKNDLVFSIKENKVDSIGIVSTTKLTDEQTYKFTLNIIPMIEEVKVKNEYTSVINHLTPMEYRDLLYGIRKFCPYISSIEGIRELM</sequence>
<reference evidence="1 2" key="1">
    <citation type="submission" date="2019-04" db="EMBL/GenBank/DDBJ databases">
        <authorList>
            <person name="Embree M."/>
            <person name="Gaffney J.R."/>
        </authorList>
    </citation>
    <scope>NUCLEOTIDE SEQUENCE [LARGE SCALE GENOMIC DNA]</scope>
    <source>
        <strain evidence="1 2">JE7A12</strain>
    </source>
</reference>
<evidence type="ECO:0000313" key="2">
    <source>
        <dbReference type="Proteomes" id="UP000301475"/>
    </source>
</evidence>
<dbReference type="Proteomes" id="UP000301475">
    <property type="component" value="Chromosome"/>
</dbReference>
<organism evidence="1 2">
    <name type="scientific">Ruminococcus bovis</name>
    <dbReference type="NCBI Taxonomy" id="2564099"/>
    <lineage>
        <taxon>Bacteria</taxon>
        <taxon>Bacillati</taxon>
        <taxon>Bacillota</taxon>
        <taxon>Clostridia</taxon>
        <taxon>Eubacteriales</taxon>
        <taxon>Oscillospiraceae</taxon>
        <taxon>Ruminococcus</taxon>
    </lineage>
</organism>